<gene>
    <name evidence="9" type="ORF">SASPL_153536</name>
</gene>
<dbReference type="Gene3D" id="3.40.50.300">
    <property type="entry name" value="P-loop containing nucleotide triphosphate hydrolases"/>
    <property type="match status" value="1"/>
</dbReference>
<dbReference type="Gene3D" id="1.20.272.10">
    <property type="match status" value="1"/>
</dbReference>
<dbReference type="GO" id="GO:0046872">
    <property type="term" value="F:metal ion binding"/>
    <property type="evidence" value="ECO:0007669"/>
    <property type="project" value="UniProtKB-KW"/>
</dbReference>
<dbReference type="GO" id="GO:0003887">
    <property type="term" value="F:DNA-directed DNA polymerase activity"/>
    <property type="evidence" value="ECO:0007669"/>
    <property type="project" value="InterPro"/>
</dbReference>
<dbReference type="SUPFAM" id="SSF48019">
    <property type="entry name" value="post-AAA+ oligomerization domain-like"/>
    <property type="match status" value="1"/>
</dbReference>
<feature type="domain" description="STICHEL DnaA-N-like alpha-beta" evidence="8">
    <location>
        <begin position="683"/>
        <end position="767"/>
    </location>
</feature>
<reference evidence="9" key="2">
    <citation type="submission" date="2020-08" db="EMBL/GenBank/DDBJ databases">
        <title>Plant Genome Project.</title>
        <authorList>
            <person name="Zhang R.-G."/>
        </authorList>
    </citation>
    <scope>NUCLEOTIDE SEQUENCE</scope>
    <source>
        <strain evidence="9">Huo1</strain>
        <tissue evidence="9">Leaf</tissue>
    </source>
</reference>
<reference evidence="9" key="1">
    <citation type="submission" date="2018-01" db="EMBL/GenBank/DDBJ databases">
        <authorList>
            <person name="Mao J.F."/>
        </authorList>
    </citation>
    <scope>NUCLEOTIDE SEQUENCE</scope>
    <source>
        <strain evidence="9">Huo1</strain>
        <tissue evidence="9">Leaf</tissue>
    </source>
</reference>
<accession>A0A8X8YYA5</accession>
<dbReference type="InterPro" id="IPR045085">
    <property type="entry name" value="HLD_clamp_pol_III_gamma_tau"/>
</dbReference>
<comment type="caution">
    <text evidence="9">The sequence shown here is derived from an EMBL/GenBank/DDBJ whole genome shotgun (WGS) entry which is preliminary data.</text>
</comment>
<dbReference type="PANTHER" id="PTHR11669">
    <property type="entry name" value="REPLICATION FACTOR C / DNA POLYMERASE III GAMMA-TAU SUBUNIT"/>
    <property type="match status" value="1"/>
</dbReference>
<dbReference type="SUPFAM" id="SSF52540">
    <property type="entry name" value="P-loop containing nucleoside triphosphate hydrolases"/>
    <property type="match status" value="1"/>
</dbReference>
<keyword evidence="5" id="KW-0067">ATP-binding</keyword>
<protein>
    <recommendedName>
        <fullName evidence="8">STICHEL DnaA-N-like alpha-beta domain-containing protein</fullName>
    </recommendedName>
</protein>
<dbReference type="FunFam" id="1.10.8.60:FF:000013">
    <property type="entry name" value="DNA polymerase III subunit gamma/tau"/>
    <property type="match status" value="1"/>
</dbReference>
<dbReference type="GO" id="GO:0003677">
    <property type="term" value="F:DNA binding"/>
    <property type="evidence" value="ECO:0007669"/>
    <property type="project" value="InterPro"/>
</dbReference>
<evidence type="ECO:0000256" key="5">
    <source>
        <dbReference type="ARBA" id="ARBA00022840"/>
    </source>
</evidence>
<dbReference type="InterPro" id="IPR027417">
    <property type="entry name" value="P-loop_NTPase"/>
</dbReference>
<keyword evidence="3" id="KW-0547">Nucleotide-binding</keyword>
<evidence type="ECO:0000259" key="8">
    <source>
        <dbReference type="Pfam" id="PF23007"/>
    </source>
</evidence>
<dbReference type="EMBL" id="PNBA02000022">
    <property type="protein sequence ID" value="KAG6384719.1"/>
    <property type="molecule type" value="Genomic_DNA"/>
</dbReference>
<evidence type="ECO:0000256" key="3">
    <source>
        <dbReference type="ARBA" id="ARBA00022741"/>
    </source>
</evidence>
<proteinExistence type="inferred from homology"/>
<sequence>MDGRRRSVDVPLSRTLIALRRVRSLRDPSTNSMSKLNGLVDNVNWEAYSNDTITIGVENSCHRVNEGGDDGIGLRNSTLVRAEEHGMDEHKLYNGSRNCMSRLMLPQDLGAMVGNKGSAHRSSLCADEADAACDSNVLRESYCKDYGERYFNFKCNEPDEGGASCDEPDEELRQVKKQHSKWHPEFDGLSSEASPCLSLDEARNERASHGISLYEGEDAGFMDSCHQGCGISSCWSRGRKLRGPSLLSDVEEQPLLSEDATVESIDSRHNCGGVSPYVESPRSLCQKFMPKSFGELIGQSTVTASLSDVVSKRQIASLYLFHGPRGTGKTSGSRIFAAALNCLSVATTRPCGMCKECGLFFSGRSTDVKEVDSARINKMQRCRFIMKNARSPPVFSRFKVYIIDECHLLQHETWAAILNGLEEIPRHVVFIMVTPNLDKLPRAALTKSQKYHFQRVKEVDITTKLGKICVQEGLDFDQDALNFIAAKSNGSLHDAEMMLDQLSLLGKKITVSLVHEVNGVVSDDELLDLLYLAMSSDASNTVRKARELMGSRIDPLQLASQLASLIMDILAGKCPSDGVSEMRRSLFGSDNSEDDTRQLSHALKILSQTEKQLRKSNNQMTWLTVALLQLSSVASNEGIDPRLSTQSLLPQDGDFLSSSSTGDSFKRSVACACGDNESANTDTKYDRETLDLVWIRSAGMCASSSLKKFLLKCGNLASIRLSQARIAVVELEFDHPDYASRAEKSWKEIAGALQLILGYNVELRINVARDGSSRNGKAKKPCLSLLNCSRRVLFMPQSSAESGANGSSNSGSTPTTDRTRDRYVETCSSECTSQVSCLCCHRKVMSKTIRSSEGNALSIEASAPNASFPDQPGCKQRYALSCTMILIKGALKVSLLESRHVSFPKGMAAATSPPRRAPCRLPPTLAEDVAHHGRDLVAKIADQCY</sequence>
<keyword evidence="10" id="KW-1185">Reference proteome</keyword>
<dbReference type="InterPro" id="IPR008921">
    <property type="entry name" value="DNA_pol3_clamp-load_cplx_C"/>
</dbReference>
<dbReference type="GO" id="GO:0003689">
    <property type="term" value="F:DNA clamp loader activity"/>
    <property type="evidence" value="ECO:0007669"/>
    <property type="project" value="TreeGrafter"/>
</dbReference>
<dbReference type="GO" id="GO:0009360">
    <property type="term" value="C:DNA polymerase III complex"/>
    <property type="evidence" value="ECO:0007669"/>
    <property type="project" value="InterPro"/>
</dbReference>
<dbReference type="CDD" id="cd18137">
    <property type="entry name" value="HLD_clamp_pol_III_gamma_tau"/>
    <property type="match status" value="1"/>
</dbReference>
<evidence type="ECO:0000256" key="6">
    <source>
        <dbReference type="ARBA" id="ARBA00023054"/>
    </source>
</evidence>
<evidence type="ECO:0000256" key="7">
    <source>
        <dbReference type="SAM" id="MobiDB-lite"/>
    </source>
</evidence>
<dbReference type="GO" id="GO:0005524">
    <property type="term" value="F:ATP binding"/>
    <property type="evidence" value="ECO:0007669"/>
    <property type="project" value="UniProtKB-KW"/>
</dbReference>
<dbReference type="GO" id="GO:0005663">
    <property type="term" value="C:DNA replication factor C complex"/>
    <property type="evidence" value="ECO:0007669"/>
    <property type="project" value="TreeGrafter"/>
</dbReference>
<dbReference type="NCBIfam" id="TIGR02397">
    <property type="entry name" value="dnaX_nterm"/>
    <property type="match status" value="1"/>
</dbReference>
<feature type="region of interest" description="Disordered" evidence="7">
    <location>
        <begin position="798"/>
        <end position="819"/>
    </location>
</feature>
<evidence type="ECO:0000313" key="9">
    <source>
        <dbReference type="EMBL" id="KAG6384719.1"/>
    </source>
</evidence>
<dbReference type="InterPro" id="IPR054506">
    <property type="entry name" value="DnaA_N-like_STI"/>
</dbReference>
<dbReference type="GO" id="GO:0006281">
    <property type="term" value="P:DNA repair"/>
    <property type="evidence" value="ECO:0007669"/>
    <property type="project" value="TreeGrafter"/>
</dbReference>
<dbReference type="AlphaFoldDB" id="A0A8X8YYA5"/>
<evidence type="ECO:0000313" key="10">
    <source>
        <dbReference type="Proteomes" id="UP000298416"/>
    </source>
</evidence>
<dbReference type="InterPro" id="IPR050238">
    <property type="entry name" value="DNA_Rep/Repair_Clamp_Loader"/>
</dbReference>
<dbReference type="Pfam" id="PF13177">
    <property type="entry name" value="DNA_pol3_delta2"/>
    <property type="match status" value="1"/>
</dbReference>
<keyword evidence="4" id="KW-0862">Zinc</keyword>
<keyword evidence="2" id="KW-0479">Metal-binding</keyword>
<organism evidence="9">
    <name type="scientific">Salvia splendens</name>
    <name type="common">Scarlet sage</name>
    <dbReference type="NCBI Taxonomy" id="180675"/>
    <lineage>
        <taxon>Eukaryota</taxon>
        <taxon>Viridiplantae</taxon>
        <taxon>Streptophyta</taxon>
        <taxon>Embryophyta</taxon>
        <taxon>Tracheophyta</taxon>
        <taxon>Spermatophyta</taxon>
        <taxon>Magnoliopsida</taxon>
        <taxon>eudicotyledons</taxon>
        <taxon>Gunneridae</taxon>
        <taxon>Pentapetalae</taxon>
        <taxon>asterids</taxon>
        <taxon>lamiids</taxon>
        <taxon>Lamiales</taxon>
        <taxon>Lamiaceae</taxon>
        <taxon>Nepetoideae</taxon>
        <taxon>Mentheae</taxon>
        <taxon>Salviinae</taxon>
        <taxon>Salvia</taxon>
        <taxon>Salvia subgen. Calosphace</taxon>
        <taxon>core Calosphace</taxon>
    </lineage>
</organism>
<feature type="compositionally biased region" description="Low complexity" evidence="7">
    <location>
        <begin position="798"/>
        <end position="812"/>
    </location>
</feature>
<comment type="similarity">
    <text evidence="1">Belongs to the DnaX/STICHEL family.</text>
</comment>
<evidence type="ECO:0000256" key="2">
    <source>
        <dbReference type="ARBA" id="ARBA00022723"/>
    </source>
</evidence>
<keyword evidence="6" id="KW-0175">Coiled coil</keyword>
<evidence type="ECO:0000256" key="1">
    <source>
        <dbReference type="ARBA" id="ARBA00006360"/>
    </source>
</evidence>
<dbReference type="PANTHER" id="PTHR11669:SF0">
    <property type="entry name" value="PROTEIN STICHEL-LIKE 2"/>
    <property type="match status" value="1"/>
</dbReference>
<dbReference type="Proteomes" id="UP000298416">
    <property type="component" value="Unassembled WGS sequence"/>
</dbReference>
<dbReference type="InterPro" id="IPR012763">
    <property type="entry name" value="DNA_pol_III_sug/sutau_N"/>
</dbReference>
<evidence type="ECO:0000256" key="4">
    <source>
        <dbReference type="ARBA" id="ARBA00022833"/>
    </source>
</evidence>
<dbReference type="Pfam" id="PF23007">
    <property type="entry name" value="DnaA_N-like_STI"/>
    <property type="match status" value="1"/>
</dbReference>
<name>A0A8X8YYA5_SALSN</name>
<dbReference type="GO" id="GO:0006261">
    <property type="term" value="P:DNA-templated DNA replication"/>
    <property type="evidence" value="ECO:0007669"/>
    <property type="project" value="TreeGrafter"/>
</dbReference>
<dbReference type="Gene3D" id="1.10.8.60">
    <property type="match status" value="1"/>
</dbReference>